<organism evidence="8 9">
    <name type="scientific">Thiospirochaeta perfilievii</name>
    <dbReference type="NCBI Taxonomy" id="252967"/>
    <lineage>
        <taxon>Bacteria</taxon>
        <taxon>Pseudomonadati</taxon>
        <taxon>Spirochaetota</taxon>
        <taxon>Spirochaetia</taxon>
        <taxon>Spirochaetales</taxon>
        <taxon>Spirochaetaceae</taxon>
        <taxon>Thiospirochaeta</taxon>
    </lineage>
</organism>
<keyword evidence="4 7" id="KW-0812">Transmembrane</keyword>
<feature type="transmembrane region" description="Helical" evidence="7">
    <location>
        <begin position="12"/>
        <end position="38"/>
    </location>
</feature>
<comment type="subcellular location">
    <subcellularLocation>
        <location evidence="1">Cell membrane</location>
        <topology evidence="1">Multi-pass membrane protein</topology>
    </subcellularLocation>
</comment>
<gene>
    <name evidence="8" type="ORF">EW093_04020</name>
</gene>
<evidence type="ECO:0000313" key="9">
    <source>
        <dbReference type="Proteomes" id="UP000323824"/>
    </source>
</evidence>
<dbReference type="KEGG" id="sper:EW093_04020"/>
<evidence type="ECO:0000256" key="2">
    <source>
        <dbReference type="ARBA" id="ARBA00006228"/>
    </source>
</evidence>
<accession>A0A5C1Q9W3</accession>
<dbReference type="GO" id="GO:0005886">
    <property type="term" value="C:plasma membrane"/>
    <property type="evidence" value="ECO:0007669"/>
    <property type="project" value="UniProtKB-SubCell"/>
</dbReference>
<dbReference type="Pfam" id="PF01899">
    <property type="entry name" value="MNHE"/>
    <property type="match status" value="1"/>
</dbReference>
<evidence type="ECO:0000256" key="6">
    <source>
        <dbReference type="ARBA" id="ARBA00023136"/>
    </source>
</evidence>
<dbReference type="AlphaFoldDB" id="A0A5C1Q9W3"/>
<keyword evidence="3" id="KW-1003">Cell membrane</keyword>
<dbReference type="PANTHER" id="PTHR34584">
    <property type="entry name" value="NA(+)/H(+) ANTIPORTER SUBUNIT E1"/>
    <property type="match status" value="1"/>
</dbReference>
<keyword evidence="9" id="KW-1185">Reference proteome</keyword>
<dbReference type="PANTHER" id="PTHR34584:SF1">
    <property type="entry name" value="NA(+)_H(+) ANTIPORTER SUBUNIT E1"/>
    <property type="match status" value="1"/>
</dbReference>
<evidence type="ECO:0000256" key="7">
    <source>
        <dbReference type="SAM" id="Phobius"/>
    </source>
</evidence>
<evidence type="ECO:0000256" key="5">
    <source>
        <dbReference type="ARBA" id="ARBA00022989"/>
    </source>
</evidence>
<dbReference type="GO" id="GO:0008324">
    <property type="term" value="F:monoatomic cation transmembrane transporter activity"/>
    <property type="evidence" value="ECO:0007669"/>
    <property type="project" value="InterPro"/>
</dbReference>
<evidence type="ECO:0000256" key="4">
    <source>
        <dbReference type="ARBA" id="ARBA00022692"/>
    </source>
</evidence>
<comment type="similarity">
    <text evidence="2">Belongs to the CPA3 antiporters (TC 2.A.63) subunit E family.</text>
</comment>
<name>A0A5C1Q9W3_9SPIO</name>
<dbReference type="InterPro" id="IPR002758">
    <property type="entry name" value="Cation_antiport_E"/>
</dbReference>
<evidence type="ECO:0000256" key="1">
    <source>
        <dbReference type="ARBA" id="ARBA00004651"/>
    </source>
</evidence>
<sequence length="155" mass="17436">MNRVIIRAVIMFLFWILLTASLSLQELVVGLIVSIITSWASIKISPEDPGEGLTLKNWLLYAPILLIEIVKANIYMAKVVLSPKMNINPGFVKIPTKLTSARKKWFLAEAITLTPGTVTVDIIDNYLIVHWINVESDNEDEQGRIIKESFEKALS</sequence>
<keyword evidence="6 7" id="KW-0472">Membrane</keyword>
<keyword evidence="5 7" id="KW-1133">Transmembrane helix</keyword>
<evidence type="ECO:0000313" key="8">
    <source>
        <dbReference type="EMBL" id="QEN03900.1"/>
    </source>
</evidence>
<proteinExistence type="inferred from homology"/>
<dbReference type="RefSeq" id="WP_149567157.1">
    <property type="nucleotide sequence ID" value="NZ_CP035807.1"/>
</dbReference>
<dbReference type="PIRSF" id="PIRSF019239">
    <property type="entry name" value="MrpE"/>
    <property type="match status" value="1"/>
</dbReference>
<protein>
    <submittedName>
        <fullName evidence="8">Na+/H+ antiporter subunit D</fullName>
    </submittedName>
</protein>
<evidence type="ECO:0000256" key="3">
    <source>
        <dbReference type="ARBA" id="ARBA00022475"/>
    </source>
</evidence>
<dbReference type="OrthoDB" id="9800498at2"/>
<feature type="transmembrane region" description="Helical" evidence="7">
    <location>
        <begin position="58"/>
        <end position="76"/>
    </location>
</feature>
<reference evidence="8 9" key="1">
    <citation type="submission" date="2019-02" db="EMBL/GenBank/DDBJ databases">
        <authorList>
            <person name="Fomenkov A."/>
            <person name="Dubinina G."/>
            <person name="Grabovich M."/>
            <person name="Vincze T."/>
            <person name="Roberts R.J."/>
        </authorList>
    </citation>
    <scope>NUCLEOTIDE SEQUENCE [LARGE SCALE GENOMIC DNA]</scope>
    <source>
        <strain evidence="8 9">P</strain>
    </source>
</reference>
<dbReference type="Proteomes" id="UP000323824">
    <property type="component" value="Chromosome"/>
</dbReference>
<dbReference type="EMBL" id="CP035807">
    <property type="protein sequence ID" value="QEN03900.1"/>
    <property type="molecule type" value="Genomic_DNA"/>
</dbReference>
<reference evidence="8 9" key="2">
    <citation type="submission" date="2019-09" db="EMBL/GenBank/DDBJ databases">
        <title>Complete Genome Sequence and Methylome Analysis of free living Spirochaetas.</title>
        <authorList>
            <person name="Leshcheva N."/>
            <person name="Mikheeva N."/>
        </authorList>
    </citation>
    <scope>NUCLEOTIDE SEQUENCE [LARGE SCALE GENOMIC DNA]</scope>
    <source>
        <strain evidence="8 9">P</strain>
    </source>
</reference>